<comment type="caution">
    <text evidence="2">The sequence shown here is derived from an EMBL/GenBank/DDBJ whole genome shotgun (WGS) entry which is preliminary data.</text>
</comment>
<dbReference type="OrthoDB" id="75724at2759"/>
<organism evidence="2 3">
    <name type="scientific">Orchesella cincta</name>
    <name type="common">Springtail</name>
    <name type="synonym">Podura cincta</name>
    <dbReference type="NCBI Taxonomy" id="48709"/>
    <lineage>
        <taxon>Eukaryota</taxon>
        <taxon>Metazoa</taxon>
        <taxon>Ecdysozoa</taxon>
        <taxon>Arthropoda</taxon>
        <taxon>Hexapoda</taxon>
        <taxon>Collembola</taxon>
        <taxon>Entomobryomorpha</taxon>
        <taxon>Entomobryoidea</taxon>
        <taxon>Orchesellidae</taxon>
        <taxon>Orchesellinae</taxon>
        <taxon>Orchesella</taxon>
    </lineage>
</organism>
<feature type="domain" description="CRAL-TRIO" evidence="1">
    <location>
        <begin position="39"/>
        <end position="201"/>
    </location>
</feature>
<dbReference type="EMBL" id="LJIJ01004793">
    <property type="protein sequence ID" value="ODM87725.1"/>
    <property type="molecule type" value="Genomic_DNA"/>
</dbReference>
<dbReference type="InterPro" id="IPR036865">
    <property type="entry name" value="CRAL-TRIO_dom_sf"/>
</dbReference>
<dbReference type="PROSITE" id="PS50191">
    <property type="entry name" value="CRAL_TRIO"/>
    <property type="match status" value="1"/>
</dbReference>
<dbReference type="PANTHER" id="PTHR10174">
    <property type="entry name" value="ALPHA-TOCOPHEROL TRANSFER PROTEIN-RELATED"/>
    <property type="match status" value="1"/>
</dbReference>
<evidence type="ECO:0000313" key="2">
    <source>
        <dbReference type="EMBL" id="ODM87725.1"/>
    </source>
</evidence>
<dbReference type="OMA" id="EALHTHI"/>
<dbReference type="AlphaFoldDB" id="A0A1D2M423"/>
<dbReference type="SMART" id="SM00516">
    <property type="entry name" value="SEC14"/>
    <property type="match status" value="1"/>
</dbReference>
<dbReference type="STRING" id="48709.A0A1D2M423"/>
<evidence type="ECO:0000259" key="1">
    <source>
        <dbReference type="PROSITE" id="PS50191"/>
    </source>
</evidence>
<dbReference type="GO" id="GO:1902936">
    <property type="term" value="F:phosphatidylinositol bisphosphate binding"/>
    <property type="evidence" value="ECO:0007669"/>
    <property type="project" value="TreeGrafter"/>
</dbReference>
<protein>
    <submittedName>
        <fullName evidence="2">Alpha-tocopherol transfer protein-like</fullName>
    </submittedName>
</protein>
<dbReference type="CDD" id="cd00170">
    <property type="entry name" value="SEC14"/>
    <property type="match status" value="1"/>
</dbReference>
<dbReference type="PANTHER" id="PTHR10174:SF224">
    <property type="entry name" value="RETINOL-BINDING PROTEIN PINTA"/>
    <property type="match status" value="1"/>
</dbReference>
<accession>A0A1D2M423</accession>
<evidence type="ECO:0000313" key="3">
    <source>
        <dbReference type="Proteomes" id="UP000094527"/>
    </source>
</evidence>
<reference evidence="2 3" key="1">
    <citation type="journal article" date="2016" name="Genome Biol. Evol.">
        <title>Gene Family Evolution Reflects Adaptation to Soil Environmental Stressors in the Genome of the Collembolan Orchesella cincta.</title>
        <authorList>
            <person name="Faddeeva-Vakhrusheva A."/>
            <person name="Derks M.F."/>
            <person name="Anvar S.Y."/>
            <person name="Agamennone V."/>
            <person name="Suring W."/>
            <person name="Smit S."/>
            <person name="van Straalen N.M."/>
            <person name="Roelofs D."/>
        </authorList>
    </citation>
    <scope>NUCLEOTIDE SEQUENCE [LARGE SCALE GENOMIC DNA]</scope>
    <source>
        <tissue evidence="2">Mixed pool</tissue>
    </source>
</reference>
<dbReference type="SUPFAM" id="SSF52087">
    <property type="entry name" value="CRAL/TRIO domain"/>
    <property type="match status" value="1"/>
</dbReference>
<dbReference type="Gene3D" id="3.40.525.10">
    <property type="entry name" value="CRAL-TRIO lipid binding domain"/>
    <property type="match status" value="1"/>
</dbReference>
<keyword evidence="3" id="KW-1185">Reference proteome</keyword>
<dbReference type="Gene3D" id="1.20.5.1200">
    <property type="entry name" value="Alpha-tocopherol transfer"/>
    <property type="match status" value="1"/>
</dbReference>
<dbReference type="Pfam" id="PF00650">
    <property type="entry name" value="CRAL_TRIO"/>
    <property type="match status" value="1"/>
</dbReference>
<gene>
    <name evidence="2" type="ORF">Ocin01_18956</name>
</gene>
<proteinExistence type="predicted"/>
<sequence>MYLRCDFSRFKSDPQRAYETLKKYQEFRKNDKALFARMRPNAMKHLFDSKVITKLPGNDVEGRPVILMNFKFWDVKLYSAEDLVLLTMMFLEELIRTQVSSVTVILDWEGYGLANFRQYTYRNIMRTLALAKGSFPISFKGIHQINENRVFWLVSKVVFAFFSAKLKKRMQVHGTNRESLAAYIPFSSLPADYGGWISHDTRCSR</sequence>
<name>A0A1D2M423_ORCCI</name>
<dbReference type="PRINTS" id="PR00180">
    <property type="entry name" value="CRETINALDHBP"/>
</dbReference>
<dbReference type="Proteomes" id="UP000094527">
    <property type="component" value="Unassembled WGS sequence"/>
</dbReference>
<dbReference type="GO" id="GO:0016020">
    <property type="term" value="C:membrane"/>
    <property type="evidence" value="ECO:0007669"/>
    <property type="project" value="TreeGrafter"/>
</dbReference>
<dbReference type="InterPro" id="IPR001251">
    <property type="entry name" value="CRAL-TRIO_dom"/>
</dbReference>